<protein>
    <recommendedName>
        <fullName evidence="3">Glyceraldehyde-3-phosphate dehydrogenase</fullName>
    </recommendedName>
</protein>
<accession>A0ABX7JN95</accession>
<name>A0ABX7JN95_9RHOB</name>
<dbReference type="EMBL" id="CP070371">
    <property type="protein sequence ID" value="QRZ15441.1"/>
    <property type="molecule type" value="Genomic_DNA"/>
</dbReference>
<dbReference type="Proteomes" id="UP000663629">
    <property type="component" value="Chromosome 2"/>
</dbReference>
<gene>
    <name evidence="1" type="ORF">JWJ88_13910</name>
</gene>
<evidence type="ECO:0000313" key="2">
    <source>
        <dbReference type="Proteomes" id="UP000663629"/>
    </source>
</evidence>
<evidence type="ECO:0008006" key="3">
    <source>
        <dbReference type="Google" id="ProtNLM"/>
    </source>
</evidence>
<dbReference type="RefSeq" id="WP_205296388.1">
    <property type="nucleotide sequence ID" value="NZ_CP070371.1"/>
</dbReference>
<organism evidence="1 2">
    <name type="scientific">Paracoccus methylovorus</name>
    <dbReference type="NCBI Taxonomy" id="2812658"/>
    <lineage>
        <taxon>Bacteria</taxon>
        <taxon>Pseudomonadati</taxon>
        <taxon>Pseudomonadota</taxon>
        <taxon>Alphaproteobacteria</taxon>
        <taxon>Rhodobacterales</taxon>
        <taxon>Paracoccaceae</taxon>
        <taxon>Paracoccus</taxon>
    </lineage>
</organism>
<proteinExistence type="predicted"/>
<reference evidence="1 2" key="1">
    <citation type="submission" date="2021-02" db="EMBL/GenBank/DDBJ databases">
        <title>Paracoccus methylovroum sp.nov., a new methanol and methylamine utilizing methylotrophic denitrifer.</title>
        <authorList>
            <person name="Timsy T."/>
            <person name="Behrendt U."/>
            <person name="Ulrich A."/>
            <person name="Spanner T."/>
            <person name="Foesel B.U."/>
            <person name="Horn M.A."/>
            <person name="Kolb S."/>
        </authorList>
    </citation>
    <scope>NUCLEOTIDE SEQUENCE [LARGE SCALE GENOMIC DNA]</scope>
    <source>
        <strain evidence="1 2">H4-D09</strain>
    </source>
</reference>
<sequence length="47" mass="5274">MTNQIALVLGLLILGLFAADALVLHWGIPLFLGKQFASLIEYLSFWR</sequence>
<evidence type="ECO:0000313" key="1">
    <source>
        <dbReference type="EMBL" id="QRZ15441.1"/>
    </source>
</evidence>
<keyword evidence="2" id="KW-1185">Reference proteome</keyword>